<keyword evidence="5" id="KW-0235">DNA replication</keyword>
<evidence type="ECO:0000313" key="9">
    <source>
        <dbReference type="Proteomes" id="UP000233332"/>
    </source>
</evidence>
<organism evidence="8 9">
    <name type="scientific">Thalassospira lohafexi</name>
    <dbReference type="NCBI Taxonomy" id="744227"/>
    <lineage>
        <taxon>Bacteria</taxon>
        <taxon>Pseudomonadati</taxon>
        <taxon>Pseudomonadota</taxon>
        <taxon>Alphaproteobacteria</taxon>
        <taxon>Rhodospirillales</taxon>
        <taxon>Thalassospiraceae</taxon>
        <taxon>Thalassospira</taxon>
    </lineage>
</organism>
<evidence type="ECO:0000256" key="4">
    <source>
        <dbReference type="ARBA" id="ARBA00022695"/>
    </source>
</evidence>
<dbReference type="PROSITE" id="PS50880">
    <property type="entry name" value="TOPRIM"/>
    <property type="match status" value="1"/>
</dbReference>
<evidence type="ECO:0000256" key="6">
    <source>
        <dbReference type="ARBA" id="ARBA00023163"/>
    </source>
</evidence>
<dbReference type="GO" id="GO:0003677">
    <property type="term" value="F:DNA binding"/>
    <property type="evidence" value="ECO:0007669"/>
    <property type="project" value="InterPro"/>
</dbReference>
<keyword evidence="9" id="KW-1185">Reference proteome</keyword>
<dbReference type="GO" id="GO:0006269">
    <property type="term" value="P:DNA replication, synthesis of primer"/>
    <property type="evidence" value="ECO:0007669"/>
    <property type="project" value="UniProtKB-KW"/>
</dbReference>
<comment type="caution">
    <text evidence="8">The sequence shown here is derived from an EMBL/GenBank/DDBJ whole genome shotgun (WGS) entry which is preliminary data.</text>
</comment>
<dbReference type="GO" id="GO:0008270">
    <property type="term" value="F:zinc ion binding"/>
    <property type="evidence" value="ECO:0007669"/>
    <property type="project" value="InterPro"/>
</dbReference>
<dbReference type="InterPro" id="IPR055570">
    <property type="entry name" value="DUF7146"/>
</dbReference>
<dbReference type="Gene3D" id="3.90.580.10">
    <property type="entry name" value="Zinc finger, CHC2-type domain"/>
    <property type="match status" value="1"/>
</dbReference>
<protein>
    <recommendedName>
        <fullName evidence="7">Toprim domain-containing protein</fullName>
    </recommendedName>
</protein>
<dbReference type="InterPro" id="IPR034154">
    <property type="entry name" value="TOPRIM_DnaG/twinkle"/>
</dbReference>
<evidence type="ECO:0000259" key="7">
    <source>
        <dbReference type="PROSITE" id="PS50880"/>
    </source>
</evidence>
<keyword evidence="3" id="KW-0808">Transferase</keyword>
<evidence type="ECO:0000256" key="5">
    <source>
        <dbReference type="ARBA" id="ARBA00022705"/>
    </source>
</evidence>
<keyword evidence="6" id="KW-0804">Transcription</keyword>
<proteinExistence type="predicted"/>
<evidence type="ECO:0000256" key="3">
    <source>
        <dbReference type="ARBA" id="ARBA00022679"/>
    </source>
</evidence>
<sequence length="367" mass="39841">MVAQKKMPGMAATITRSKIKTNTDNVARNLRFGQDLNDVASEMEATALRLLGKPSHRTNTQMRYGNKGSMAINLSSGTWFCHESGEGGGVLDLVTRETGLVGRKAAEWLGIADPDWQPRDNSTVRVESEAEKAEKAKRRSIALDIWKASQRAENSPVEAYLKGRGLDCKIPLTIRFNPNCLHIASGAYKPAMISAITRWPDNEVIAVHRTYLEQNDKGGWIKARVNSAKMVLGAIDGGAIRMGPLAGETLALAEGVEDALALAEMTGGPVWSVISASNFATVKLPNEISGLIIGSDADKAGDKAAVKAHKAFSSRLTVKRWPLKKGTDCLDQLSDWQERVALMGIPPASVRRFDVLHEMLKKIGGQK</sequence>
<keyword evidence="2" id="KW-0639">Primosome</keyword>
<keyword evidence="4" id="KW-0548">Nucleotidyltransferase</keyword>
<dbReference type="Proteomes" id="UP000233332">
    <property type="component" value="Unassembled WGS sequence"/>
</dbReference>
<reference evidence="8 9" key="1">
    <citation type="submission" date="2017-09" db="EMBL/GenBank/DDBJ databases">
        <title>Biodiversity and function of Thalassospira species in the particle-attached aromatic-hydrocarbon-degrading consortia from the surface seawater of the China South Sea.</title>
        <authorList>
            <person name="Dong C."/>
            <person name="Lai Q."/>
            <person name="Shao Z."/>
        </authorList>
    </citation>
    <scope>NUCLEOTIDE SEQUENCE [LARGE SCALE GENOMIC DNA]</scope>
    <source>
        <strain evidence="8 9">139Z-12</strain>
    </source>
</reference>
<dbReference type="GO" id="GO:0000428">
    <property type="term" value="C:DNA-directed RNA polymerase complex"/>
    <property type="evidence" value="ECO:0007669"/>
    <property type="project" value="UniProtKB-KW"/>
</dbReference>
<dbReference type="GO" id="GO:1990077">
    <property type="term" value="C:primosome complex"/>
    <property type="evidence" value="ECO:0007669"/>
    <property type="project" value="UniProtKB-KW"/>
</dbReference>
<dbReference type="CDD" id="cd01029">
    <property type="entry name" value="TOPRIM_primases"/>
    <property type="match status" value="1"/>
</dbReference>
<accession>A0A2N3LBG9</accession>
<dbReference type="GO" id="GO:0016779">
    <property type="term" value="F:nucleotidyltransferase activity"/>
    <property type="evidence" value="ECO:0007669"/>
    <property type="project" value="UniProtKB-KW"/>
</dbReference>
<dbReference type="AlphaFoldDB" id="A0A2N3LBG9"/>
<dbReference type="Gene3D" id="3.40.1360.10">
    <property type="match status" value="1"/>
</dbReference>
<evidence type="ECO:0000256" key="2">
    <source>
        <dbReference type="ARBA" id="ARBA00022515"/>
    </source>
</evidence>
<dbReference type="Pfam" id="PF23639">
    <property type="entry name" value="DUF7146"/>
    <property type="match status" value="1"/>
</dbReference>
<gene>
    <name evidence="8" type="ORF">COO92_01470</name>
</gene>
<feature type="domain" description="Toprim" evidence="7">
    <location>
        <begin position="248"/>
        <end position="324"/>
    </location>
</feature>
<evidence type="ECO:0000256" key="1">
    <source>
        <dbReference type="ARBA" id="ARBA00022478"/>
    </source>
</evidence>
<dbReference type="Pfam" id="PF13362">
    <property type="entry name" value="Toprim_3"/>
    <property type="match status" value="1"/>
</dbReference>
<dbReference type="InterPro" id="IPR036977">
    <property type="entry name" value="DNA_primase_Znf_CHC2"/>
</dbReference>
<dbReference type="EMBL" id="NXGX01000001">
    <property type="protein sequence ID" value="PKR60070.1"/>
    <property type="molecule type" value="Genomic_DNA"/>
</dbReference>
<name>A0A2N3LBG9_9PROT</name>
<dbReference type="SUPFAM" id="SSF57783">
    <property type="entry name" value="Zinc beta-ribbon"/>
    <property type="match status" value="1"/>
</dbReference>
<keyword evidence="1" id="KW-0240">DNA-directed RNA polymerase</keyword>
<evidence type="ECO:0000313" key="8">
    <source>
        <dbReference type="EMBL" id="PKR60070.1"/>
    </source>
</evidence>
<dbReference type="InterPro" id="IPR006171">
    <property type="entry name" value="TOPRIM_dom"/>
</dbReference>